<proteinExistence type="predicted"/>
<dbReference type="EMBL" id="JAYKXH010000012">
    <property type="protein sequence ID" value="KAK7150638.1"/>
    <property type="molecule type" value="Genomic_DNA"/>
</dbReference>
<dbReference type="PANTHER" id="PTHR17609">
    <property type="entry name" value="HMG DOMAIN-CONTAINING PROTEIN 3"/>
    <property type="match status" value="1"/>
</dbReference>
<name>A0AAN9D0J3_9TELE</name>
<organism evidence="2 3">
    <name type="scientific">Phoxinus phoxinus</name>
    <name type="common">Eurasian minnow</name>
    <dbReference type="NCBI Taxonomy" id="58324"/>
    <lineage>
        <taxon>Eukaryota</taxon>
        <taxon>Metazoa</taxon>
        <taxon>Chordata</taxon>
        <taxon>Craniata</taxon>
        <taxon>Vertebrata</taxon>
        <taxon>Euteleostomi</taxon>
        <taxon>Actinopterygii</taxon>
        <taxon>Neopterygii</taxon>
        <taxon>Teleostei</taxon>
        <taxon>Ostariophysi</taxon>
        <taxon>Cypriniformes</taxon>
        <taxon>Leuciscidae</taxon>
        <taxon>Phoxininae</taxon>
        <taxon>Phoxinus</taxon>
    </lineage>
</organism>
<evidence type="ECO:0000259" key="1">
    <source>
        <dbReference type="PROSITE" id="PS00028"/>
    </source>
</evidence>
<keyword evidence="3" id="KW-1185">Reference proteome</keyword>
<dbReference type="Pfam" id="PF18717">
    <property type="entry name" value="CxC4"/>
    <property type="match status" value="1"/>
</dbReference>
<dbReference type="AlphaFoldDB" id="A0AAN9D0J3"/>
<dbReference type="InterPro" id="IPR040648">
    <property type="entry name" value="HMGXB3_CxC4"/>
</dbReference>
<dbReference type="Proteomes" id="UP001364617">
    <property type="component" value="Unassembled WGS sequence"/>
</dbReference>
<gene>
    <name evidence="2" type="ORF">R3I93_011779</name>
</gene>
<reference evidence="2 3" key="1">
    <citation type="submission" date="2024-02" db="EMBL/GenBank/DDBJ databases">
        <title>Chromosome-level genome assembly of the Eurasian Minnow (Phoxinus phoxinus).</title>
        <authorList>
            <person name="Oriowo T.O."/>
            <person name="Martin S."/>
            <person name="Stange M."/>
            <person name="Chrysostomakis Y."/>
            <person name="Brown T."/>
            <person name="Winkler S."/>
            <person name="Kukowka S."/>
            <person name="Myers E.W."/>
            <person name="Bohne A."/>
        </authorList>
    </citation>
    <scope>NUCLEOTIDE SEQUENCE [LARGE SCALE GENOMIC DNA]</scope>
    <source>
        <strain evidence="2">ZFMK-TIS-60720</strain>
        <tissue evidence="2">Whole Organism</tissue>
    </source>
</reference>
<comment type="caution">
    <text evidence="2">The sequence shown here is derived from an EMBL/GenBank/DDBJ whole genome shotgun (WGS) entry which is preliminary data.</text>
</comment>
<dbReference type="PROSITE" id="PS00028">
    <property type="entry name" value="ZINC_FINGER_C2H2_1"/>
    <property type="match status" value="1"/>
</dbReference>
<accession>A0AAN9D0J3</accession>
<dbReference type="SMART" id="SM00355">
    <property type="entry name" value="ZnF_C2H2"/>
    <property type="match status" value="3"/>
</dbReference>
<protein>
    <recommendedName>
        <fullName evidence="1">C2H2-type domain-containing protein</fullName>
    </recommendedName>
</protein>
<evidence type="ECO:0000313" key="3">
    <source>
        <dbReference type="Proteomes" id="UP001364617"/>
    </source>
</evidence>
<evidence type="ECO:0000313" key="2">
    <source>
        <dbReference type="EMBL" id="KAK7150638.1"/>
    </source>
</evidence>
<feature type="domain" description="C2H2-type" evidence="1">
    <location>
        <begin position="81"/>
        <end position="103"/>
    </location>
</feature>
<sequence>MAGCTRHISIQKGQTFPQLQRCTKCCNNFHCPFCMVSVFKPSRQDKLKLHLKIHSKKAVVHGDFNCHRCGLGCRPSLHFHCVYCSTTIIRKNDFKNHLLVCKHKLHSESAKKKVSSSSTAVTAPSIINTQSIINTTGTVPAFMYTLSTTSTDVTALGIKDGPSTTSTDVTALGIKDGPSTTSTDFTALGIKDGPSTTSTDVTALGIKNGPSTTSTDVTALGIKDGPSTTSTDVTALGIKDGPSTTSTDVTALGIKDGPSTTITDITALGIKDGPSTTTIDVTALGIKDGSSPATSTGKIRVRPVIKKICPMCNILINKTNLQKHIERKHSDQSELDIGDTFQLTSECIDETNGIFTVLKLVKGHSVPLHVQYKTMGENQRILCESNECQVNIDIAQRSGITSYQCVHISAASFCKSSAEPVSLQEEVLTAIVREKLFSEKKKKECLVLQQLANSSLVPLSVHTSIGVSTSKMFISVFEPSVSSYSRLGRVMVVYNTQLNTWHCPCTKVRRSCLHKYVAKWHLFQTHRELLSTDGSQHNTPHSEEEGVTDDIHLYPPKGLGLEYMVNYILQIKKIPAVLPEDMRIPSARKDYPRNLCPIETLCQGCPGEVPLGDPMLITQNAKILTNWCIFEDVATYCKQCPLCGMFYRYQEWKDGLHNFNDHIILDIPLCLTFRNLLQVHTSVSRAVEYLQLMTGVEFPPPDTMLHAYLQFEALIDHEYKYSCPSCGDHPPVVILGVHKPSNFHLSENDIKEPPENFKGEVNLEKFWEALSKEMICRGLVENVGQNPFAVPPNYHFWAPWIGKNTRQSDTVLNTEFEKVRASKSASEVLEMTVTEDSLSEELFKQKDDVVRGLCNECGVDSTGSRSDILLRLAGEMKSRQTCEKIYSKIWRCSGGWGVIMCPCGIVYSLKCNLRAASPRDFADLLLSWQHMPNVMIYDFAQSLATHTNRRAPKKLPISPFGGLLVEPTQAHIELAKCGQLKVSLPWLDEKMEMTDPHGHPVTGSSDHYVLHESNSEDGTDALRKLTLVPQLAGKVTREVAERLFAKMKKNNYFMSLSSAHLFLMRNIVHHYNENKANNASAGLRKSSGSNLLTDAYGQAVLENPGGSRSADDVIKDSILSSLMDLSSA</sequence>
<dbReference type="PANTHER" id="PTHR17609:SF3">
    <property type="entry name" value="SAP DOMAIN-CONTAINING PROTEIN"/>
    <property type="match status" value="1"/>
</dbReference>
<dbReference type="InterPro" id="IPR013087">
    <property type="entry name" value="Znf_C2H2_type"/>
</dbReference>
<dbReference type="InterPro" id="IPR039598">
    <property type="entry name" value="HMGXB3"/>
</dbReference>